<dbReference type="InterPro" id="IPR007219">
    <property type="entry name" value="XnlR_reg_dom"/>
</dbReference>
<evidence type="ECO:0000256" key="1">
    <source>
        <dbReference type="ARBA" id="ARBA00022723"/>
    </source>
</evidence>
<dbReference type="PANTHER" id="PTHR46910:SF18">
    <property type="entry name" value="ZN(II)2CYS6 TRANSCRIPTION FACTOR (EUROFUNG)"/>
    <property type="match status" value="1"/>
</dbReference>
<keyword evidence="1" id="KW-0479">Metal-binding</keyword>
<dbReference type="GeneID" id="42052241"/>
<reference evidence="6" key="1">
    <citation type="journal article" date="2016" name="Genome Biol. Evol.">
        <title>Comparative 'omics' of the Fusarium fujikuroi species complex highlights differences in genetic potential and metabolite synthesis.</title>
        <authorList>
            <person name="Niehaus E.-M."/>
            <person name="Muensterkoetter M."/>
            <person name="Proctor R.H."/>
            <person name="Brown D.W."/>
            <person name="Sharon A."/>
            <person name="Idan Y."/>
            <person name="Oren-Young L."/>
            <person name="Sieber C.M."/>
            <person name="Novak O."/>
            <person name="Pencik A."/>
            <person name="Tarkowska D."/>
            <person name="Hromadova K."/>
            <person name="Freeman S."/>
            <person name="Maymon M."/>
            <person name="Elazar M."/>
            <person name="Youssef S.A."/>
            <person name="El-Shabrawy E.S.M."/>
            <person name="Shalaby A.B.A."/>
            <person name="Houterman P."/>
            <person name="Brock N.L."/>
            <person name="Burkhardt I."/>
            <person name="Tsavkelova E.A."/>
            <person name="Dickschat J.S."/>
            <person name="Galuszka P."/>
            <person name="Gueldener U."/>
            <person name="Tudzynski B."/>
        </authorList>
    </citation>
    <scope>NUCLEOTIDE SEQUENCE [LARGE SCALE GENOMIC DNA]</scope>
    <source>
        <strain evidence="6">ET1</strain>
    </source>
</reference>
<dbReference type="InterPro" id="IPR050987">
    <property type="entry name" value="AtrR-like"/>
</dbReference>
<dbReference type="PROSITE" id="PS50048">
    <property type="entry name" value="ZN2_CY6_FUNGAL_2"/>
    <property type="match status" value="1"/>
</dbReference>
<organism evidence="5 6">
    <name type="scientific">Fusarium proliferatum (strain ET1)</name>
    <name type="common">Orchid endophyte fungus</name>
    <dbReference type="NCBI Taxonomy" id="1227346"/>
    <lineage>
        <taxon>Eukaryota</taxon>
        <taxon>Fungi</taxon>
        <taxon>Dikarya</taxon>
        <taxon>Ascomycota</taxon>
        <taxon>Pezizomycotina</taxon>
        <taxon>Sordariomycetes</taxon>
        <taxon>Hypocreomycetidae</taxon>
        <taxon>Hypocreales</taxon>
        <taxon>Nectriaceae</taxon>
        <taxon>Fusarium</taxon>
        <taxon>Fusarium fujikuroi species complex</taxon>
    </lineage>
</organism>
<dbReference type="GO" id="GO:0000981">
    <property type="term" value="F:DNA-binding transcription factor activity, RNA polymerase II-specific"/>
    <property type="evidence" value="ECO:0007669"/>
    <property type="project" value="InterPro"/>
</dbReference>
<dbReference type="EMBL" id="FJOF01000007">
    <property type="protein sequence ID" value="CZR43721.1"/>
    <property type="molecule type" value="Genomic_DNA"/>
</dbReference>
<dbReference type="SUPFAM" id="SSF57701">
    <property type="entry name" value="Zn2/Cys6 DNA-binding domain"/>
    <property type="match status" value="1"/>
</dbReference>
<dbReference type="Pfam" id="PF00172">
    <property type="entry name" value="Zn_clus"/>
    <property type="match status" value="1"/>
</dbReference>
<dbReference type="AlphaFoldDB" id="A0A1L7VTI2"/>
<evidence type="ECO:0000259" key="4">
    <source>
        <dbReference type="PROSITE" id="PS50048"/>
    </source>
</evidence>
<dbReference type="GO" id="GO:0003677">
    <property type="term" value="F:DNA binding"/>
    <property type="evidence" value="ECO:0007669"/>
    <property type="project" value="InterPro"/>
</dbReference>
<dbReference type="PANTHER" id="PTHR46910">
    <property type="entry name" value="TRANSCRIPTION FACTOR PDR1"/>
    <property type="match status" value="1"/>
</dbReference>
<dbReference type="InterPro" id="IPR001138">
    <property type="entry name" value="Zn2Cys6_DnaBD"/>
</dbReference>
<comment type="caution">
    <text evidence="5">The sequence shown here is derived from an EMBL/GenBank/DDBJ whole genome shotgun (WGS) entry which is preliminary data.</text>
</comment>
<feature type="compositionally biased region" description="Basic and acidic residues" evidence="3">
    <location>
        <begin position="64"/>
        <end position="79"/>
    </location>
</feature>
<dbReference type="SMART" id="SM00066">
    <property type="entry name" value="GAL4"/>
    <property type="match status" value="1"/>
</dbReference>
<evidence type="ECO:0000256" key="3">
    <source>
        <dbReference type="SAM" id="MobiDB-lite"/>
    </source>
</evidence>
<dbReference type="InterPro" id="IPR036864">
    <property type="entry name" value="Zn2-C6_fun-type_DNA-bd_sf"/>
</dbReference>
<keyword evidence="2" id="KW-0539">Nucleus</keyword>
<gene>
    <name evidence="5" type="ORF">FPRO_07362</name>
</gene>
<dbReference type="VEuPathDB" id="FungiDB:FPRO_07362"/>
<dbReference type="GO" id="GO:0008270">
    <property type="term" value="F:zinc ion binding"/>
    <property type="evidence" value="ECO:0007669"/>
    <property type="project" value="InterPro"/>
</dbReference>
<keyword evidence="6" id="KW-1185">Reference proteome</keyword>
<feature type="domain" description="Zn(2)-C6 fungal-type" evidence="4">
    <location>
        <begin position="21"/>
        <end position="53"/>
    </location>
</feature>
<sequence>MAIGNKAPKKSNTRRRRITQACDYCHQRSIRCRPSSDNQGCQNCKDFAQECTYHRTPRRRGTKPRGESTDHKDYPEDPARPPLNAANAGLAQESSPPSHDVRCVPRPRAVSVHDKQWEASYIASQASIMDLVEIYFEIVYPIFPFFHQPTFVRRISRAEYTSEKSIFSVTMALCALVSGRIRDGSVTNPKWDLESLHKIQPELFYDEAKKQLLELATESNIHILRAHAILAIAAIQNGKTRDMHHHLGLYHTLVAMDGLHNEANWPRNIDVVEREERRRLFWSMYTLDIYTAVVWGGIIRCSECQSEVAYPTEVDDDMIGDNGITAQDPTPGNDSQSFAGREECWLSGWNFITDLYRVLEHALTRLRGYRRRQTTNSFLVGMFEEDFTATKASVRESVLQMYVNLPDCFKKTPQMVCNVKKDRFGFQAANITATFQLLRIVLSAGSGTSIEQRCQIASEVVEAFVSIPIAYLLSISTPLLHHLGGIGSILGNVLEEPLSEADYTRVRGVMLSMAMLLENLEVIHHSTSASEKLRSQVSRIDEYMTRQRQISPSAAVPTASGGMMEESVLDSQIAQSYQEIIPDGALDWTFPEYGDLLGDLTWNFNLN</sequence>
<dbReference type="Pfam" id="PF04082">
    <property type="entry name" value="Fungal_trans"/>
    <property type="match status" value="1"/>
</dbReference>
<dbReference type="CDD" id="cd12148">
    <property type="entry name" value="fungal_TF_MHR"/>
    <property type="match status" value="1"/>
</dbReference>
<dbReference type="Gene3D" id="4.10.240.10">
    <property type="entry name" value="Zn(2)-C6 fungal-type DNA-binding domain"/>
    <property type="match status" value="1"/>
</dbReference>
<feature type="region of interest" description="Disordered" evidence="3">
    <location>
        <begin position="55"/>
        <end position="103"/>
    </location>
</feature>
<dbReference type="GO" id="GO:0006351">
    <property type="term" value="P:DNA-templated transcription"/>
    <property type="evidence" value="ECO:0007669"/>
    <property type="project" value="InterPro"/>
</dbReference>
<name>A0A1L7VTI2_FUSPR</name>
<dbReference type="Proteomes" id="UP000183971">
    <property type="component" value="Unassembled WGS sequence"/>
</dbReference>
<accession>A0A1L7VTI2</accession>
<evidence type="ECO:0000313" key="5">
    <source>
        <dbReference type="EMBL" id="CZR43721.1"/>
    </source>
</evidence>
<evidence type="ECO:0000313" key="6">
    <source>
        <dbReference type="Proteomes" id="UP000183971"/>
    </source>
</evidence>
<dbReference type="CDD" id="cd00067">
    <property type="entry name" value="GAL4"/>
    <property type="match status" value="1"/>
</dbReference>
<proteinExistence type="predicted"/>
<evidence type="ECO:0000256" key="2">
    <source>
        <dbReference type="ARBA" id="ARBA00023242"/>
    </source>
</evidence>
<dbReference type="RefSeq" id="XP_031084312.1">
    <property type="nucleotide sequence ID" value="XM_031234589.1"/>
</dbReference>
<protein>
    <submittedName>
        <fullName evidence="5">Related to C6 transcription factor</fullName>
    </submittedName>
</protein>